<proteinExistence type="predicted"/>
<organism evidence="1">
    <name type="scientific">blood disease bacterium R229</name>
    <dbReference type="NCBI Taxonomy" id="741978"/>
    <lineage>
        <taxon>Bacteria</taxon>
        <taxon>Pseudomonadati</taxon>
        <taxon>Pseudomonadota</taxon>
        <taxon>Betaproteobacteria</taxon>
        <taxon>Burkholderiales</taxon>
        <taxon>Burkholderiaceae</taxon>
        <taxon>Ralstonia</taxon>
        <taxon>Ralstonia solanacearum species complex</taxon>
    </lineage>
</organism>
<evidence type="ECO:0000313" key="1">
    <source>
        <dbReference type="EMBL" id="CCA83609.1"/>
    </source>
</evidence>
<accession>G2ZX46</accession>
<reference evidence="1" key="2">
    <citation type="submission" date="2011-04" db="EMBL/GenBank/DDBJ databases">
        <authorList>
            <person name="Genoscope - CEA"/>
        </authorList>
    </citation>
    <scope>NUCLEOTIDE SEQUENCE</scope>
    <source>
        <strain evidence="1">R229</strain>
    </source>
</reference>
<dbReference type="AlphaFoldDB" id="G2ZX46"/>
<reference evidence="1" key="1">
    <citation type="journal article" date="2011" name="PLoS ONE">
        <title>Ralstonia syzygii, the Blood Disease Bacterium and some Asian R. solanacearum strains form a single genomic species despite divergent lifestyles.</title>
        <authorList>
            <person name="Remenant B."/>
            <person name="de Cambiaire J.C."/>
            <person name="Cellier G."/>
            <person name="Jacobs J.M."/>
            <person name="Mangenot S."/>
            <person name="Barbe V."/>
            <person name="Lajus A."/>
            <person name="Vallenet D."/>
            <person name="Medigue C."/>
            <person name="Fegan M."/>
            <person name="Allen C."/>
            <person name="Prior P."/>
        </authorList>
    </citation>
    <scope>NUCLEOTIDE SEQUENCE</scope>
    <source>
        <strain evidence="1">R229</strain>
    </source>
</reference>
<protein>
    <submittedName>
        <fullName evidence="1">Uncharacterized protein</fullName>
    </submittedName>
</protein>
<dbReference type="EMBL" id="FR854083">
    <property type="protein sequence ID" value="CCA83609.1"/>
    <property type="molecule type" value="Genomic_DNA"/>
</dbReference>
<name>G2ZX46_9RALS</name>
<sequence length="189" mass="20898">MRGRDPIALIATGLPDGGEAFRNGRVCSMIGVSHDQLSCVELVVVSGPRVLVTLTARASFAVDFSWVSSCLRKHGIEHLRNKLLFSLGQLLDGCDLLLQPGHGFVFSAVEMDRLTHQLVKRQREQPCERGQHGCRQPRTSDLVVGQRLLRDVQGFGQLLLRESVSLACFSDALAQFFKERFILGTHGCL</sequence>
<gene>
    <name evidence="1" type="ORF">BDB_mp70062</name>
</gene>